<reference evidence="1" key="1">
    <citation type="submission" date="2023-07" db="EMBL/GenBank/DDBJ databases">
        <title>Black Yeasts Isolated from many extreme environments.</title>
        <authorList>
            <person name="Coleine C."/>
            <person name="Stajich J.E."/>
            <person name="Selbmann L."/>
        </authorList>
    </citation>
    <scope>NUCLEOTIDE SEQUENCE</scope>
    <source>
        <strain evidence="1">CCFEE 5485</strain>
    </source>
</reference>
<name>A0AAE1C513_9PEZI</name>
<proteinExistence type="predicted"/>
<dbReference type="Proteomes" id="UP001274830">
    <property type="component" value="Unassembled WGS sequence"/>
</dbReference>
<dbReference type="AlphaFoldDB" id="A0AAE1C513"/>
<comment type="caution">
    <text evidence="1">The sequence shown here is derived from an EMBL/GenBank/DDBJ whole genome shotgun (WGS) entry which is preliminary data.</text>
</comment>
<organism evidence="1 2">
    <name type="scientific">Recurvomyces mirabilis</name>
    <dbReference type="NCBI Taxonomy" id="574656"/>
    <lineage>
        <taxon>Eukaryota</taxon>
        <taxon>Fungi</taxon>
        <taxon>Dikarya</taxon>
        <taxon>Ascomycota</taxon>
        <taxon>Pezizomycotina</taxon>
        <taxon>Dothideomycetes</taxon>
        <taxon>Dothideomycetidae</taxon>
        <taxon>Mycosphaerellales</taxon>
        <taxon>Teratosphaeriaceae</taxon>
        <taxon>Recurvomyces</taxon>
    </lineage>
</organism>
<sequence>MPQVPQATIRKFMELMTMLPYMDVADHYLELEIQPSTYPMSYVGEQLDVGYFESQRELYNDDFTAPCALRLTFGEGSYGTEFIYDTKTTNSEDQDGYFHLSGGQPREVLEPFISKCQQLLYFGIAEGLDFRYEFYHDSGGHPPVDWEEHFQRQWLASYNVWAAARKMKDIYLDCGWNVNTSDRSGFRSDEFIERRATYWTKVVQPLLDIEERT</sequence>
<evidence type="ECO:0000313" key="2">
    <source>
        <dbReference type="Proteomes" id="UP001274830"/>
    </source>
</evidence>
<accession>A0AAE1C513</accession>
<gene>
    <name evidence="1" type="ORF">LTR78_001554</name>
</gene>
<evidence type="ECO:0000313" key="1">
    <source>
        <dbReference type="EMBL" id="KAK3678259.1"/>
    </source>
</evidence>
<dbReference type="EMBL" id="JAUTXT010000004">
    <property type="protein sequence ID" value="KAK3678259.1"/>
    <property type="molecule type" value="Genomic_DNA"/>
</dbReference>
<keyword evidence="2" id="KW-1185">Reference proteome</keyword>
<protein>
    <submittedName>
        <fullName evidence="1">Uncharacterized protein</fullName>
    </submittedName>
</protein>